<evidence type="ECO:0000256" key="4">
    <source>
        <dbReference type="ARBA" id="ARBA00022544"/>
    </source>
</evidence>
<keyword evidence="6 8" id="KW-1133">Transmembrane helix</keyword>
<feature type="transmembrane region" description="Helical" evidence="8">
    <location>
        <begin position="122"/>
        <end position="139"/>
    </location>
</feature>
<comment type="similarity">
    <text evidence="2">Belongs to the amino acid-polyamine-organocation (APC) superfamily. Spore germination protein (SGP) (TC 2.A.3.9) family.</text>
</comment>
<keyword evidence="10" id="KW-1185">Reference proteome</keyword>
<dbReference type="InterPro" id="IPR004761">
    <property type="entry name" value="Spore_GerAB"/>
</dbReference>
<organism evidence="9 10">
    <name type="scientific">Bacillus zhangzhouensis</name>
    <dbReference type="NCBI Taxonomy" id="1178540"/>
    <lineage>
        <taxon>Bacteria</taxon>
        <taxon>Bacillati</taxon>
        <taxon>Bacillota</taxon>
        <taxon>Bacilli</taxon>
        <taxon>Bacillales</taxon>
        <taxon>Bacillaceae</taxon>
        <taxon>Bacillus</taxon>
    </lineage>
</organism>
<dbReference type="GO" id="GO:0009847">
    <property type="term" value="P:spore germination"/>
    <property type="evidence" value="ECO:0007669"/>
    <property type="project" value="InterPro"/>
</dbReference>
<dbReference type="RefSeq" id="WP_034322671.1">
    <property type="nucleotide sequence ID" value="NZ_JBCMYH010000011.1"/>
</dbReference>
<evidence type="ECO:0000256" key="3">
    <source>
        <dbReference type="ARBA" id="ARBA00022448"/>
    </source>
</evidence>
<gene>
    <name evidence="9" type="ORF">BA70_04650</name>
</gene>
<dbReference type="EMBL" id="JOTP01000014">
    <property type="protein sequence ID" value="KEP25925.1"/>
    <property type="molecule type" value="Genomic_DNA"/>
</dbReference>
<evidence type="ECO:0000256" key="5">
    <source>
        <dbReference type="ARBA" id="ARBA00022692"/>
    </source>
</evidence>
<dbReference type="Proteomes" id="UP000028091">
    <property type="component" value="Unassembled WGS sequence"/>
</dbReference>
<sequence length="366" mass="42035">MSSSSVKEKFQLSPFFVLFLINANQTGVGALSFQANLVRSVNNDGWIAILIAGLSVNLMIFLIYFMFRQSPTSEFSEITQFVLGKWLGQFFNVLYILYFSSLSLIVLVHYMDVVHVWLFKDIPGLLFAGVLLLLVYYIHTGGFRTVAGWAFFSIVLTYWLTFVCFYVMKYSHIRLMFPMFDHSMSEMLVGVKDASMTMFGFETLLVYYPFIKKAQTSQKYAQISAAATTVLSMFLFLISIAYYSSAQIKLTKWPTLTLTSIVKLPFIQRFEFIEISMWLLIIIPNVAIPLWAASRMAKQVFHTKQSITLLVLSVIVLTMFTFFIDATSFETFNEWIEYSGFVLIYGFITLLAIALLLKKRLVKKRA</sequence>
<dbReference type="AlphaFoldDB" id="A0A081L9J9"/>
<feature type="transmembrane region" description="Helical" evidence="8">
    <location>
        <begin position="275"/>
        <end position="294"/>
    </location>
</feature>
<dbReference type="eggNOG" id="COG0814">
    <property type="taxonomic scope" value="Bacteria"/>
</dbReference>
<feature type="transmembrane region" description="Helical" evidence="8">
    <location>
        <begin position="87"/>
        <end position="110"/>
    </location>
</feature>
<evidence type="ECO:0000256" key="8">
    <source>
        <dbReference type="SAM" id="Phobius"/>
    </source>
</evidence>
<reference evidence="9 10" key="1">
    <citation type="submission" date="2012-09" db="EMBL/GenBank/DDBJ databases">
        <title>Genome Sequence of Bacillus sp. DW5-4.</title>
        <authorList>
            <person name="Lai Q."/>
            <person name="Liu Y."/>
            <person name="Shao Z."/>
        </authorList>
    </citation>
    <scope>NUCLEOTIDE SEQUENCE [LARGE SCALE GENOMIC DNA]</scope>
    <source>
        <strain evidence="9 10">DW5-4</strain>
    </source>
</reference>
<feature type="transmembrane region" description="Helical" evidence="8">
    <location>
        <begin position="220"/>
        <end position="243"/>
    </location>
</feature>
<evidence type="ECO:0000256" key="6">
    <source>
        <dbReference type="ARBA" id="ARBA00022989"/>
    </source>
</evidence>
<keyword evidence="5 8" id="KW-0812">Transmembrane</keyword>
<evidence type="ECO:0000313" key="9">
    <source>
        <dbReference type="EMBL" id="KEP25925.1"/>
    </source>
</evidence>
<feature type="transmembrane region" description="Helical" evidence="8">
    <location>
        <begin position="306"/>
        <end position="324"/>
    </location>
</feature>
<evidence type="ECO:0000256" key="2">
    <source>
        <dbReference type="ARBA" id="ARBA00007998"/>
    </source>
</evidence>
<keyword evidence="3" id="KW-0813">Transport</keyword>
<evidence type="ECO:0000313" key="10">
    <source>
        <dbReference type="Proteomes" id="UP000028091"/>
    </source>
</evidence>
<keyword evidence="7 8" id="KW-0472">Membrane</keyword>
<dbReference type="PANTHER" id="PTHR34975">
    <property type="entry name" value="SPORE GERMINATION PROTEIN A2"/>
    <property type="match status" value="1"/>
</dbReference>
<evidence type="ECO:0000256" key="7">
    <source>
        <dbReference type="ARBA" id="ARBA00023136"/>
    </source>
</evidence>
<feature type="transmembrane region" description="Helical" evidence="8">
    <location>
        <begin position="336"/>
        <end position="357"/>
    </location>
</feature>
<dbReference type="GO" id="GO:0016020">
    <property type="term" value="C:membrane"/>
    <property type="evidence" value="ECO:0007669"/>
    <property type="project" value="UniProtKB-SubCell"/>
</dbReference>
<feature type="transmembrane region" description="Helical" evidence="8">
    <location>
        <begin position="146"/>
        <end position="168"/>
    </location>
</feature>
<protein>
    <submittedName>
        <fullName evidence="9">Amino acid transporter</fullName>
    </submittedName>
</protein>
<accession>A0A081L9J9</accession>
<evidence type="ECO:0000256" key="1">
    <source>
        <dbReference type="ARBA" id="ARBA00004141"/>
    </source>
</evidence>
<dbReference type="PANTHER" id="PTHR34975:SF2">
    <property type="entry name" value="SPORE GERMINATION PROTEIN A2"/>
    <property type="match status" value="1"/>
</dbReference>
<keyword evidence="4" id="KW-0309">Germination</keyword>
<name>A0A081L9J9_9BACI</name>
<dbReference type="OrthoDB" id="2380240at2"/>
<comment type="subcellular location">
    <subcellularLocation>
        <location evidence="1">Membrane</location>
        <topology evidence="1">Multi-pass membrane protein</topology>
    </subcellularLocation>
</comment>
<comment type="caution">
    <text evidence="9">The sequence shown here is derived from an EMBL/GenBank/DDBJ whole genome shotgun (WGS) entry which is preliminary data.</text>
</comment>
<proteinExistence type="inferred from homology"/>
<dbReference type="Pfam" id="PF03845">
    <property type="entry name" value="Spore_permease"/>
    <property type="match status" value="1"/>
</dbReference>
<feature type="transmembrane region" description="Helical" evidence="8">
    <location>
        <begin position="46"/>
        <end position="67"/>
    </location>
</feature>
<dbReference type="NCBIfam" id="TIGR00912">
    <property type="entry name" value="2A0309"/>
    <property type="match status" value="1"/>
</dbReference>